<dbReference type="SUPFAM" id="SSF81901">
    <property type="entry name" value="HCP-like"/>
    <property type="match status" value="1"/>
</dbReference>
<name>A0A6S6UDZ6_9GAMM</name>
<evidence type="ECO:0000313" key="3">
    <source>
        <dbReference type="EMBL" id="CAA6825986.1"/>
    </source>
</evidence>
<dbReference type="InterPro" id="IPR011990">
    <property type="entry name" value="TPR-like_helical_dom_sf"/>
</dbReference>
<dbReference type="InterPro" id="IPR019734">
    <property type="entry name" value="TPR_rpt"/>
</dbReference>
<evidence type="ECO:0000256" key="1">
    <source>
        <dbReference type="ARBA" id="ARBA00022723"/>
    </source>
</evidence>
<evidence type="ECO:0000259" key="2">
    <source>
        <dbReference type="Pfam" id="PF18073"/>
    </source>
</evidence>
<sequence length="384" mass="44474">MKELLFLLLPFAFLSGWMTARKRYRKSENKSHQLSHNFVQGINLLLDEQPDKALEVFLNHPDIDEYTAETYLLIGNMFRARGEVDRALKVHQNLIGRSNLHPDRKKSAMLAYGEDFLVAGMLDRAEKVFTEVLENTDSDPKACAALRIIYEQLQQWDRAIDVTRCVEKHSNKDFGRYIAHYYCELAQLDLEKGNVHVVEKLLELAKKADKELSRVLVIQGDLASRKQLPDEALKYYQAAIRQDSRLLSLLNSRLQSVTDDIGKDEKLKKFLMRIIDKNGDIQVLGYLIDVLSRNDISPQDIKYIESTFKSGTSSPATLMRLVSMWKEQTTDEDKIAQYDLIMGVLQEYLQDRSDFQCQDCGYQMKEFIWRCPACQEWDTVAQIK</sequence>
<dbReference type="InterPro" id="IPR041166">
    <property type="entry name" value="Rubredoxin_2"/>
</dbReference>
<proteinExistence type="predicted"/>
<dbReference type="EMBL" id="CACVAY010000129">
    <property type="protein sequence ID" value="CAA6825986.1"/>
    <property type="molecule type" value="Genomic_DNA"/>
</dbReference>
<keyword evidence="1" id="KW-0479">Metal-binding</keyword>
<dbReference type="Pfam" id="PF18073">
    <property type="entry name" value="Zn_ribbon_LapB"/>
    <property type="match status" value="1"/>
</dbReference>
<dbReference type="Pfam" id="PF13176">
    <property type="entry name" value="TPR_7"/>
    <property type="match status" value="2"/>
</dbReference>
<reference evidence="3" key="1">
    <citation type="submission" date="2020-01" db="EMBL/GenBank/DDBJ databases">
        <authorList>
            <person name="Meier V. D."/>
            <person name="Meier V D."/>
        </authorList>
    </citation>
    <scope>NUCLEOTIDE SEQUENCE</scope>
    <source>
        <strain evidence="3">HLG_WM_MAG_07</strain>
    </source>
</reference>
<dbReference type="GO" id="GO:0046872">
    <property type="term" value="F:metal ion binding"/>
    <property type="evidence" value="ECO:0007669"/>
    <property type="project" value="UniProtKB-KW"/>
</dbReference>
<dbReference type="AlphaFoldDB" id="A0A6S6UDZ6"/>
<dbReference type="Gene3D" id="1.25.40.10">
    <property type="entry name" value="Tetratricopeptide repeat domain"/>
    <property type="match status" value="2"/>
</dbReference>
<accession>A0A6S6UDZ6</accession>
<protein>
    <submittedName>
        <fullName evidence="3">TPR repeat-containing protein</fullName>
    </submittedName>
</protein>
<gene>
    <name evidence="3" type="ORF">HELGO_WM8073</name>
</gene>
<dbReference type="SMART" id="SM00028">
    <property type="entry name" value="TPR"/>
    <property type="match status" value="3"/>
</dbReference>
<feature type="domain" description="LapB rubredoxin metal binding" evidence="2">
    <location>
        <begin position="355"/>
        <end position="380"/>
    </location>
</feature>
<organism evidence="3">
    <name type="scientific">uncultured Thiotrichaceae bacterium</name>
    <dbReference type="NCBI Taxonomy" id="298394"/>
    <lineage>
        <taxon>Bacteria</taxon>
        <taxon>Pseudomonadati</taxon>
        <taxon>Pseudomonadota</taxon>
        <taxon>Gammaproteobacteria</taxon>
        <taxon>Thiotrichales</taxon>
        <taxon>Thiotrichaceae</taxon>
        <taxon>environmental samples</taxon>
    </lineage>
</organism>